<dbReference type="InterPro" id="IPR052387">
    <property type="entry name" value="Fibrocystin"/>
</dbReference>
<dbReference type="Gene3D" id="2.60.120.1560">
    <property type="match status" value="1"/>
</dbReference>
<organism evidence="2 3">
    <name type="scientific">Paramuricea clavata</name>
    <name type="common">Red gorgonian</name>
    <name type="synonym">Violescent sea-whip</name>
    <dbReference type="NCBI Taxonomy" id="317549"/>
    <lineage>
        <taxon>Eukaryota</taxon>
        <taxon>Metazoa</taxon>
        <taxon>Cnidaria</taxon>
        <taxon>Anthozoa</taxon>
        <taxon>Octocorallia</taxon>
        <taxon>Malacalcyonacea</taxon>
        <taxon>Plexauridae</taxon>
        <taxon>Paramuricea</taxon>
    </lineage>
</organism>
<dbReference type="CDD" id="cd00603">
    <property type="entry name" value="IPT_PCSR"/>
    <property type="match status" value="1"/>
</dbReference>
<dbReference type="SMART" id="SM00429">
    <property type="entry name" value="IPT"/>
    <property type="match status" value="1"/>
</dbReference>
<dbReference type="EMBL" id="CACRXK020002345">
    <property type="protein sequence ID" value="CAB3993876.1"/>
    <property type="molecule type" value="Genomic_DNA"/>
</dbReference>
<proteinExistence type="predicted"/>
<dbReference type="OrthoDB" id="6147181at2759"/>
<evidence type="ECO:0000313" key="3">
    <source>
        <dbReference type="Proteomes" id="UP001152795"/>
    </source>
</evidence>
<dbReference type="InterPro" id="IPR014756">
    <property type="entry name" value="Ig_E-set"/>
</dbReference>
<evidence type="ECO:0000256" key="1">
    <source>
        <dbReference type="ARBA" id="ARBA00022729"/>
    </source>
</evidence>
<reference evidence="2" key="1">
    <citation type="submission" date="2020-04" db="EMBL/GenBank/DDBJ databases">
        <authorList>
            <person name="Alioto T."/>
            <person name="Alioto T."/>
            <person name="Gomez Garrido J."/>
        </authorList>
    </citation>
    <scope>NUCLEOTIDE SEQUENCE</scope>
    <source>
        <strain evidence="2">A484AB</strain>
    </source>
</reference>
<dbReference type="InterPro" id="IPR037524">
    <property type="entry name" value="PA14/GLEYA"/>
</dbReference>
<sequence>MLRIYGKGFSGDQFAFDDPTLGNVVTLAGRDGVKIPCTVVQTDTSTTKISCELGKPPVGHEGDTYSLSITVNGEPLGGGHRHTYCWGICRFYFQSWRTPTITNIDKQAGPSDQVIKITGRLYTSQFGRLSDNTGDSFDHSTHPTEITRVYLGGYNCDTNDENGQVYGITYVPYSGHFICRGEITAPGSYGVSYLVSNYGRSQINNNDLSLVDANDVIYQYQAHSDVTSVEPRSGSRAGGTILTIKGKAFSFIKENVKVTVGGVPCEVLTSNRDTITCKTGALHEENEGRDFYPGLYVNVDVVIGIVLQLRDIREEKRREPKYLNYPKCGRGFICDTWPILQWIPNVRDFNPNATYVHSHVHQMHTDFATCVNDPSFVKPTYRLVGRLIAYFVPPSSGIYRFGSTSDDSSVVYLSNTSSPLDKREIASNRYYTGPYNWNRFETQWSERMYLEEGRGYYIEGDYYDTGGAYFLNLGMHKETTSLTKDDVPMAVQEQQYLKIYNTIEEEAQTIRYENWKDGFVQQEEQLVTVKQCSLVNNLCQQPPSFSLNYNGDITGSLTPNISAADLQTALNVLPSINNAGSVTVTLESSGRQENVYRVEFNFAEPETTSMLQDGSQLRGQFVSVAVDKAGINSNKGFRLSLGGKRTQVIPPNMTEAGLESTFTQLFTTQCTFSANTGNIR</sequence>
<dbReference type="PROSITE" id="PS51820">
    <property type="entry name" value="PA14"/>
    <property type="match status" value="1"/>
</dbReference>
<dbReference type="Pfam" id="PF01833">
    <property type="entry name" value="TIG"/>
    <property type="match status" value="1"/>
</dbReference>
<dbReference type="AlphaFoldDB" id="A0A6S7GVC1"/>
<dbReference type="SUPFAM" id="SSF81296">
    <property type="entry name" value="E set domains"/>
    <property type="match status" value="1"/>
</dbReference>
<dbReference type="PANTHER" id="PTHR46769:SF2">
    <property type="entry name" value="FIBROCYSTIN-L ISOFORM 2 PRECURSOR-RELATED"/>
    <property type="match status" value="1"/>
</dbReference>
<gene>
    <name evidence="2" type="ORF">PACLA_8A014475</name>
</gene>
<protein>
    <submittedName>
        <fullName evidence="2">Fibrocystin-L-like</fullName>
    </submittedName>
</protein>
<comment type="caution">
    <text evidence="2">The sequence shown here is derived from an EMBL/GenBank/DDBJ whole genome shotgun (WGS) entry which is preliminary data.</text>
</comment>
<evidence type="ECO:0000313" key="2">
    <source>
        <dbReference type="EMBL" id="CAB3993876.1"/>
    </source>
</evidence>
<dbReference type="Proteomes" id="UP001152795">
    <property type="component" value="Unassembled WGS sequence"/>
</dbReference>
<keyword evidence="3" id="KW-1185">Reference proteome</keyword>
<dbReference type="Gene3D" id="2.60.40.10">
    <property type="entry name" value="Immunoglobulins"/>
    <property type="match status" value="1"/>
</dbReference>
<dbReference type="InterPro" id="IPR002909">
    <property type="entry name" value="IPT_dom"/>
</dbReference>
<name>A0A6S7GVC1_PARCT</name>
<dbReference type="SUPFAM" id="SSF56988">
    <property type="entry name" value="Anthrax protective antigen"/>
    <property type="match status" value="1"/>
</dbReference>
<accession>A0A6S7GVC1</accession>
<keyword evidence="1" id="KW-0732">Signal</keyword>
<dbReference type="PANTHER" id="PTHR46769">
    <property type="entry name" value="POLYCYSTIC KIDNEY AND HEPATIC DISEASE 1 (AUTOSOMAL RECESSIVE)-LIKE 1"/>
    <property type="match status" value="1"/>
</dbReference>
<dbReference type="InterPro" id="IPR013783">
    <property type="entry name" value="Ig-like_fold"/>
</dbReference>